<keyword evidence="3" id="KW-0808">Transferase</keyword>
<dbReference type="InterPro" id="IPR005467">
    <property type="entry name" value="His_kinase_dom"/>
</dbReference>
<feature type="transmembrane region" description="Helical" evidence="1">
    <location>
        <begin position="64"/>
        <end position="84"/>
    </location>
</feature>
<dbReference type="Pfam" id="PF06580">
    <property type="entry name" value="His_kinase"/>
    <property type="match status" value="1"/>
</dbReference>
<dbReference type="PANTHER" id="PTHR34220:SF9">
    <property type="entry name" value="SIGNAL TRANSDUCTION HISTIDINE KINASE INTERNAL REGION DOMAIN-CONTAINING PROTEIN"/>
    <property type="match status" value="1"/>
</dbReference>
<name>A0A6M4ISW7_9BACT</name>
<proteinExistence type="predicted"/>
<dbReference type="Proteomes" id="UP000500938">
    <property type="component" value="Chromosome"/>
</dbReference>
<protein>
    <submittedName>
        <fullName evidence="3">Histidine kinase</fullName>
    </submittedName>
</protein>
<dbReference type="InterPro" id="IPR003594">
    <property type="entry name" value="HATPase_dom"/>
</dbReference>
<gene>
    <name evidence="3" type="ORF">HKW67_21270</name>
</gene>
<evidence type="ECO:0000259" key="2">
    <source>
        <dbReference type="PROSITE" id="PS50109"/>
    </source>
</evidence>
<feature type="transmembrane region" description="Helical" evidence="1">
    <location>
        <begin position="96"/>
        <end position="122"/>
    </location>
</feature>
<dbReference type="GO" id="GO:0000155">
    <property type="term" value="F:phosphorelay sensor kinase activity"/>
    <property type="evidence" value="ECO:0007669"/>
    <property type="project" value="InterPro"/>
</dbReference>
<dbReference type="AlphaFoldDB" id="A0A6M4ISW7"/>
<evidence type="ECO:0000313" key="3">
    <source>
        <dbReference type="EMBL" id="QJR37874.1"/>
    </source>
</evidence>
<keyword evidence="1" id="KW-0812">Transmembrane</keyword>
<dbReference type="EMBL" id="CP053085">
    <property type="protein sequence ID" value="QJR37874.1"/>
    <property type="molecule type" value="Genomic_DNA"/>
</dbReference>
<evidence type="ECO:0000313" key="4">
    <source>
        <dbReference type="Proteomes" id="UP000500938"/>
    </source>
</evidence>
<reference evidence="3 4" key="1">
    <citation type="submission" date="2020-05" db="EMBL/GenBank/DDBJ databases">
        <title>Complete genome sequence of Gemmatimonas greenlandica TET16.</title>
        <authorList>
            <person name="Zeng Y."/>
        </authorList>
    </citation>
    <scope>NUCLEOTIDE SEQUENCE [LARGE SCALE GENOMIC DNA]</scope>
    <source>
        <strain evidence="3 4">TET16</strain>
    </source>
</reference>
<feature type="domain" description="Histidine kinase" evidence="2">
    <location>
        <begin position="270"/>
        <end position="372"/>
    </location>
</feature>
<dbReference type="RefSeq" id="WP_171227310.1">
    <property type="nucleotide sequence ID" value="NZ_CP053085.1"/>
</dbReference>
<dbReference type="PANTHER" id="PTHR34220">
    <property type="entry name" value="SENSOR HISTIDINE KINASE YPDA"/>
    <property type="match status" value="1"/>
</dbReference>
<accession>A0A6M4ISW7</accession>
<feature type="transmembrane region" description="Helical" evidence="1">
    <location>
        <begin position="22"/>
        <end position="44"/>
    </location>
</feature>
<keyword evidence="3" id="KW-0418">Kinase</keyword>
<dbReference type="Gene3D" id="3.30.565.10">
    <property type="entry name" value="Histidine kinase-like ATPase, C-terminal domain"/>
    <property type="match status" value="1"/>
</dbReference>
<dbReference type="SUPFAM" id="SSF55874">
    <property type="entry name" value="ATPase domain of HSP90 chaperone/DNA topoisomerase II/histidine kinase"/>
    <property type="match status" value="1"/>
</dbReference>
<dbReference type="InterPro" id="IPR050640">
    <property type="entry name" value="Bact_2-comp_sensor_kinase"/>
</dbReference>
<organism evidence="3 4">
    <name type="scientific">Gemmatimonas groenlandica</name>
    <dbReference type="NCBI Taxonomy" id="2732249"/>
    <lineage>
        <taxon>Bacteria</taxon>
        <taxon>Pseudomonadati</taxon>
        <taxon>Gemmatimonadota</taxon>
        <taxon>Gemmatimonadia</taxon>
        <taxon>Gemmatimonadales</taxon>
        <taxon>Gemmatimonadaceae</taxon>
        <taxon>Gemmatimonas</taxon>
    </lineage>
</organism>
<dbReference type="Pfam" id="PF02518">
    <property type="entry name" value="HATPase_c"/>
    <property type="match status" value="1"/>
</dbReference>
<sequence>MTTSTQGSGDIGSPEPSMERRIVPVGAVVLTTFFALLYALRGSIALLDRGEDPRWAQQVGWSLAMWWTCLPLLPPLAALVRRFPVGRPRPWRNAGILLLGTTAAAWLRHVLMTPVVVAITGVPDVTASAAARTLTYFTVFLVMVALLHAVHYYRAERARELREALLTRGLAEARLAALRTQLQPHFVFNVLNAVTTLLHADPMAADRMLTRFAALLRMILHEETEEHALERELDLLARYVELMQLRFGDRIVVEWAVADAAWGARVPFLVLQPLVENAYEHGLAKRETGGRVRIGAARTGDALQLIVEDDGEGIDVEARAIIGLGNAETGSGIGLRNTRNRLSQLYGARASMVLERTPGGGTRALVTLPFIDGPHESEGPRA</sequence>
<keyword evidence="4" id="KW-1185">Reference proteome</keyword>
<dbReference type="PROSITE" id="PS50109">
    <property type="entry name" value="HIS_KIN"/>
    <property type="match status" value="1"/>
</dbReference>
<dbReference type="InterPro" id="IPR010559">
    <property type="entry name" value="Sig_transdc_His_kin_internal"/>
</dbReference>
<keyword evidence="1" id="KW-0472">Membrane</keyword>
<dbReference type="InterPro" id="IPR036890">
    <property type="entry name" value="HATPase_C_sf"/>
</dbReference>
<dbReference type="KEGG" id="ggr:HKW67_21270"/>
<feature type="transmembrane region" description="Helical" evidence="1">
    <location>
        <begin position="134"/>
        <end position="153"/>
    </location>
</feature>
<dbReference type="SMART" id="SM00387">
    <property type="entry name" value="HATPase_c"/>
    <property type="match status" value="1"/>
</dbReference>
<keyword evidence="1" id="KW-1133">Transmembrane helix</keyword>
<evidence type="ECO:0000256" key="1">
    <source>
        <dbReference type="SAM" id="Phobius"/>
    </source>
</evidence>
<dbReference type="GO" id="GO:0016020">
    <property type="term" value="C:membrane"/>
    <property type="evidence" value="ECO:0007669"/>
    <property type="project" value="InterPro"/>
</dbReference>